<dbReference type="PANTHER" id="PTHR43678:SF1">
    <property type="entry name" value="BETA-N-ACETYLHEXOSAMINIDASE"/>
    <property type="match status" value="1"/>
</dbReference>
<gene>
    <name evidence="1" type="ORF">CCHLO57077_00018507</name>
</gene>
<organism evidence="1 2">
    <name type="scientific">Clonostachys chloroleuca</name>
    <dbReference type="NCBI Taxonomy" id="1926264"/>
    <lineage>
        <taxon>Eukaryota</taxon>
        <taxon>Fungi</taxon>
        <taxon>Dikarya</taxon>
        <taxon>Ascomycota</taxon>
        <taxon>Pezizomycotina</taxon>
        <taxon>Sordariomycetes</taxon>
        <taxon>Hypocreomycetidae</taxon>
        <taxon>Hypocreales</taxon>
        <taxon>Bionectriaceae</taxon>
        <taxon>Clonostachys</taxon>
    </lineage>
</organism>
<reference evidence="1" key="1">
    <citation type="submission" date="2023-01" db="EMBL/GenBank/DDBJ databases">
        <authorList>
            <person name="Piombo E."/>
        </authorList>
    </citation>
    <scope>NUCLEOTIDE SEQUENCE</scope>
</reference>
<dbReference type="Proteomes" id="UP001160390">
    <property type="component" value="Unassembled WGS sequence"/>
</dbReference>
<dbReference type="PANTHER" id="PTHR43678">
    <property type="entry name" value="PUTATIVE (AFU_ORTHOLOGUE AFUA_2G00640)-RELATED"/>
    <property type="match status" value="1"/>
</dbReference>
<evidence type="ECO:0000313" key="1">
    <source>
        <dbReference type="EMBL" id="CAI6073817.1"/>
    </source>
</evidence>
<sequence>MLNLTHPESIPTTQSLWKKFLPWFYTKTVHIGADEYDKAKVDYTRFVNELASYINKQPGKSSSIWGTFTPKGGANISTDVAIQHWAFYEGDPWSDYFANNYEVINSDMEIYTVPKWSAYFRQSLDQQLIFTGNTSGGPFAPNILDLGNGTNNPPPYKQLGGDLQQSEYKQLFEVLQPAVPGQNLDRGIPSVSETILEYDYQKAGKEVVDDRSGNNYHGKNHGCETG</sequence>
<dbReference type="InterPro" id="IPR052764">
    <property type="entry name" value="GH20_Enzymes"/>
</dbReference>
<dbReference type="Gene3D" id="3.20.20.80">
    <property type="entry name" value="Glycosidases"/>
    <property type="match status" value="1"/>
</dbReference>
<dbReference type="InterPro" id="IPR017853">
    <property type="entry name" value="GH"/>
</dbReference>
<keyword evidence="2" id="KW-1185">Reference proteome</keyword>
<name>A0AA35PXZ2_9HYPO</name>
<proteinExistence type="predicted"/>
<dbReference type="SUPFAM" id="SSF51445">
    <property type="entry name" value="(Trans)glycosidases"/>
    <property type="match status" value="1"/>
</dbReference>
<dbReference type="AlphaFoldDB" id="A0AA35PXZ2"/>
<comment type="caution">
    <text evidence="1">The sequence shown here is derived from an EMBL/GenBank/DDBJ whole genome shotgun (WGS) entry which is preliminary data.</text>
</comment>
<evidence type="ECO:0000313" key="2">
    <source>
        <dbReference type="Proteomes" id="UP001160390"/>
    </source>
</evidence>
<dbReference type="EMBL" id="CABFNP030000646">
    <property type="protein sequence ID" value="CAI6073817.1"/>
    <property type="molecule type" value="Genomic_DNA"/>
</dbReference>
<protein>
    <submittedName>
        <fullName evidence="1">Uncharacterized protein</fullName>
    </submittedName>
</protein>
<accession>A0AA35PXZ2</accession>